<dbReference type="EMBL" id="CDMY01000153">
    <property type="protein sequence ID" value="CEL93314.1"/>
    <property type="molecule type" value="Genomic_DNA"/>
</dbReference>
<dbReference type="VEuPathDB" id="CryptoDB:Vbra_7072"/>
<dbReference type="STRING" id="1169540.A0A0G4EC83"/>
<dbReference type="Gene3D" id="1.20.1260.140">
    <property type="entry name" value="Alternative oxidase"/>
    <property type="match status" value="1"/>
</dbReference>
<evidence type="ECO:0000256" key="11">
    <source>
        <dbReference type="ARBA" id="ARBA00022989"/>
    </source>
</evidence>
<keyword evidence="4" id="KW-0813">Transport</keyword>
<comment type="subcellular location">
    <subcellularLocation>
        <location evidence="2">Mitochondrion inner membrane</location>
    </subcellularLocation>
</comment>
<evidence type="ECO:0000256" key="16">
    <source>
        <dbReference type="ARBA" id="ARBA00025285"/>
    </source>
</evidence>
<evidence type="ECO:0000256" key="15">
    <source>
        <dbReference type="ARBA" id="ARBA00023136"/>
    </source>
</evidence>
<evidence type="ECO:0000256" key="13">
    <source>
        <dbReference type="ARBA" id="ARBA00023004"/>
    </source>
</evidence>
<dbReference type="OMA" id="WKQKKAP"/>
<evidence type="ECO:0000256" key="3">
    <source>
        <dbReference type="ARBA" id="ARBA00008388"/>
    </source>
</evidence>
<evidence type="ECO:0000256" key="8">
    <source>
        <dbReference type="ARBA" id="ARBA00022792"/>
    </source>
</evidence>
<evidence type="ECO:0000256" key="6">
    <source>
        <dbReference type="ARBA" id="ARBA00022692"/>
    </source>
</evidence>
<dbReference type="InParanoid" id="A0A0G4EC83"/>
<feature type="compositionally biased region" description="Polar residues" evidence="17">
    <location>
        <begin position="33"/>
        <end position="51"/>
    </location>
</feature>
<protein>
    <recommendedName>
        <fullName evidence="20">Alternative oxidase</fullName>
    </recommendedName>
</protein>
<evidence type="ECO:0000256" key="4">
    <source>
        <dbReference type="ARBA" id="ARBA00022448"/>
    </source>
</evidence>
<keyword evidence="15" id="KW-0472">Membrane</keyword>
<keyword evidence="9" id="KW-0809">Transit peptide</keyword>
<evidence type="ECO:0000256" key="12">
    <source>
        <dbReference type="ARBA" id="ARBA00023002"/>
    </source>
</evidence>
<keyword evidence="10" id="KW-0249">Electron transport</keyword>
<dbReference type="Pfam" id="PF01786">
    <property type="entry name" value="AOX"/>
    <property type="match status" value="1"/>
</dbReference>
<comment type="function">
    <text evidence="16">Catalyzes cyanide-resistant oxygen consumption. May increase respiration when the cytochrome respiratory pathway is restricted, or in response to low temperatures.</text>
</comment>
<gene>
    <name evidence="18" type="ORF">Vbra_7072</name>
</gene>
<dbReference type="GO" id="GO:0010230">
    <property type="term" value="P:alternative respiration"/>
    <property type="evidence" value="ECO:0007669"/>
    <property type="project" value="TreeGrafter"/>
</dbReference>
<dbReference type="GO" id="GO:0005743">
    <property type="term" value="C:mitochondrial inner membrane"/>
    <property type="evidence" value="ECO:0007669"/>
    <property type="project" value="UniProtKB-SubCell"/>
</dbReference>
<dbReference type="CDD" id="cd01053">
    <property type="entry name" value="AOX"/>
    <property type="match status" value="1"/>
</dbReference>
<reference evidence="18 19" key="1">
    <citation type="submission" date="2014-11" db="EMBL/GenBank/DDBJ databases">
        <authorList>
            <person name="Zhu J."/>
            <person name="Qi W."/>
            <person name="Song R."/>
        </authorList>
    </citation>
    <scope>NUCLEOTIDE SEQUENCE [LARGE SCALE GENOMIC DNA]</scope>
</reference>
<keyword evidence="13" id="KW-0408">Iron</keyword>
<name>A0A0G4EC83_VITBC</name>
<dbReference type="InterPro" id="IPR002680">
    <property type="entry name" value="AOX"/>
</dbReference>
<dbReference type="AlphaFoldDB" id="A0A0G4EC83"/>
<evidence type="ECO:0000256" key="1">
    <source>
        <dbReference type="ARBA" id="ARBA00001962"/>
    </source>
</evidence>
<dbReference type="PANTHER" id="PTHR31803">
    <property type="entry name" value="ALTERNATIVE OXIDASE"/>
    <property type="match status" value="1"/>
</dbReference>
<keyword evidence="7" id="KW-0479">Metal-binding</keyword>
<feature type="region of interest" description="Disordered" evidence="17">
    <location>
        <begin position="33"/>
        <end position="53"/>
    </location>
</feature>
<dbReference type="FunFam" id="1.20.1260.140:FF:000002">
    <property type="entry name" value="Alternative oxidase"/>
    <property type="match status" value="1"/>
</dbReference>
<dbReference type="PhylomeDB" id="A0A0G4EC83"/>
<organism evidence="18 19">
    <name type="scientific">Vitrella brassicaformis (strain CCMP3155)</name>
    <dbReference type="NCBI Taxonomy" id="1169540"/>
    <lineage>
        <taxon>Eukaryota</taxon>
        <taxon>Sar</taxon>
        <taxon>Alveolata</taxon>
        <taxon>Colpodellida</taxon>
        <taxon>Vitrellaceae</taxon>
        <taxon>Vitrella</taxon>
    </lineage>
</organism>
<keyword evidence="19" id="KW-1185">Reference proteome</keyword>
<dbReference type="GO" id="GO:0009916">
    <property type="term" value="F:alternative oxidase activity"/>
    <property type="evidence" value="ECO:0007669"/>
    <property type="project" value="InterPro"/>
</dbReference>
<evidence type="ECO:0000313" key="18">
    <source>
        <dbReference type="EMBL" id="CEL93314.1"/>
    </source>
</evidence>
<evidence type="ECO:0000256" key="2">
    <source>
        <dbReference type="ARBA" id="ARBA00004273"/>
    </source>
</evidence>
<proteinExistence type="inferred from homology"/>
<dbReference type="PANTHER" id="PTHR31803:SF3">
    <property type="entry name" value="ALTERNATIVE OXIDASE"/>
    <property type="match status" value="1"/>
</dbReference>
<keyword evidence="8" id="KW-0999">Mitochondrion inner membrane</keyword>
<keyword evidence="14" id="KW-0496">Mitochondrion</keyword>
<dbReference type="GO" id="GO:0046872">
    <property type="term" value="F:metal ion binding"/>
    <property type="evidence" value="ECO:0007669"/>
    <property type="project" value="UniProtKB-KW"/>
</dbReference>
<evidence type="ECO:0000256" key="14">
    <source>
        <dbReference type="ARBA" id="ARBA00023128"/>
    </source>
</evidence>
<keyword evidence="5" id="KW-0679">Respiratory chain</keyword>
<evidence type="ECO:0000256" key="5">
    <source>
        <dbReference type="ARBA" id="ARBA00022660"/>
    </source>
</evidence>
<dbReference type="Proteomes" id="UP000041254">
    <property type="component" value="Unassembled WGS sequence"/>
</dbReference>
<keyword evidence="11" id="KW-1133">Transmembrane helix</keyword>
<evidence type="ECO:0000256" key="17">
    <source>
        <dbReference type="SAM" id="MobiDB-lite"/>
    </source>
</evidence>
<keyword evidence="6" id="KW-0812">Transmembrane</keyword>
<accession>A0A0G4EC83</accession>
<comment type="similarity">
    <text evidence="3">Belongs to the alternative oxidase family.</text>
</comment>
<comment type="cofactor">
    <cofactor evidence="1">
        <name>Fe cation</name>
        <dbReference type="ChEBI" id="CHEBI:24875"/>
    </cofactor>
</comment>
<sequence>MALAVASRRFTSVLRPQAAAVFVASKYVRPFSTTGKPDSRHMSTTAAGETSQMKDELPKGEIPFISIKDEKAKKIASAEPDVTHFRTHGGHHPLEKQAKILPYHSWLPHPVWGEEATSTVKITHVKPEVFADRAAYFCVQSLRALWDVTTGYGKPGFKEAGWIDRMTFLETVAGVPGMVGAMCRHLQSLRRMERDYGWIHTLLEEAENERMHLMTALVLKQPNAFFRGSVLVAQGVFLTFFSISYLISPKFCHRFVGYLEEEAVKTYTKMLEEMNAGKLPGFDIPAPPVARHYWQLEENATLKDVILAVRADEAHHREVNHTFASMRRNDPNPFPPGY</sequence>
<dbReference type="OrthoDB" id="16906at2759"/>
<evidence type="ECO:0000256" key="10">
    <source>
        <dbReference type="ARBA" id="ARBA00022982"/>
    </source>
</evidence>
<dbReference type="InterPro" id="IPR038659">
    <property type="entry name" value="AOX_sf"/>
</dbReference>
<evidence type="ECO:0008006" key="20">
    <source>
        <dbReference type="Google" id="ProtNLM"/>
    </source>
</evidence>
<evidence type="ECO:0000313" key="19">
    <source>
        <dbReference type="Proteomes" id="UP000041254"/>
    </source>
</evidence>
<evidence type="ECO:0000256" key="7">
    <source>
        <dbReference type="ARBA" id="ARBA00022723"/>
    </source>
</evidence>
<evidence type="ECO:0000256" key="9">
    <source>
        <dbReference type="ARBA" id="ARBA00022946"/>
    </source>
</evidence>
<keyword evidence="12" id="KW-0560">Oxidoreductase</keyword>